<dbReference type="Pfam" id="PF00534">
    <property type="entry name" value="Glycos_transf_1"/>
    <property type="match status" value="1"/>
</dbReference>
<dbReference type="Gene3D" id="3.40.50.2000">
    <property type="entry name" value="Glycogen Phosphorylase B"/>
    <property type="match status" value="2"/>
</dbReference>
<gene>
    <name evidence="2" type="ORF">J2I46_27755</name>
</gene>
<dbReference type="CDD" id="cd03801">
    <property type="entry name" value="GT4_PimA-like"/>
    <property type="match status" value="1"/>
</dbReference>
<name>A0ABS3JQX4_9BACT</name>
<comment type="caution">
    <text evidence="2">The sequence shown here is derived from an EMBL/GenBank/DDBJ whole genome shotgun (WGS) entry which is preliminary data.</text>
</comment>
<proteinExistence type="predicted"/>
<protein>
    <submittedName>
        <fullName evidence="2">Glycosyltransferase family 4 protein</fullName>
    </submittedName>
</protein>
<feature type="domain" description="Glycosyl transferase family 1" evidence="1">
    <location>
        <begin position="198"/>
        <end position="353"/>
    </location>
</feature>
<accession>A0ABS3JQX4</accession>
<organism evidence="2 3">
    <name type="scientific">Fibrella forsythiae</name>
    <dbReference type="NCBI Taxonomy" id="2817061"/>
    <lineage>
        <taxon>Bacteria</taxon>
        <taxon>Pseudomonadati</taxon>
        <taxon>Bacteroidota</taxon>
        <taxon>Cytophagia</taxon>
        <taxon>Cytophagales</taxon>
        <taxon>Spirosomataceae</taxon>
        <taxon>Fibrella</taxon>
    </lineage>
</organism>
<evidence type="ECO:0000313" key="2">
    <source>
        <dbReference type="EMBL" id="MBO0952410.1"/>
    </source>
</evidence>
<dbReference type="PANTHER" id="PTHR45947:SF3">
    <property type="entry name" value="SULFOQUINOVOSYL TRANSFERASE SQD2"/>
    <property type="match status" value="1"/>
</dbReference>
<dbReference type="SUPFAM" id="SSF53756">
    <property type="entry name" value="UDP-Glycosyltransferase/glycogen phosphorylase"/>
    <property type="match status" value="1"/>
</dbReference>
<dbReference type="Proteomes" id="UP000664628">
    <property type="component" value="Unassembled WGS sequence"/>
</dbReference>
<dbReference type="RefSeq" id="WP_207332362.1">
    <property type="nucleotide sequence ID" value="NZ_JAFMYW010000011.1"/>
</dbReference>
<dbReference type="PANTHER" id="PTHR45947">
    <property type="entry name" value="SULFOQUINOVOSYL TRANSFERASE SQD2"/>
    <property type="match status" value="1"/>
</dbReference>
<sequence>MRLLIVHNTLWAHYKSLLFKKIADQLTADDDLLVLQIALTESHREGLGVPDASTVGYPFRLLHNGALESVSLPRRISGLLTHGLAFKPDVLLLTGYYDPAQLLLGIVLKIRGCRVILQNESTALDSPRTGWREQIKRAFVRMCDGFFCFGTRAADYLVQLGAMPEQILVRNNAVVDNAFLREVYDEALPTRQAVQQTLQLPPNNLMYVGRLLAIKNLAALIDAFAEACRANPSANWGLILLGEGDQKTALQQQAGTLGIANRISFLPGCNWQEVPRFLTLADVFVLPSQLEPWGLVVNEAMACGLPVLVSDRCGCVADLVQEGQNGYRFDPNQPRQLSDKIGRFFAMSGAERAAMGLRSAQLVDVFNPDAVGKAMYDALTHLSQS</sequence>
<reference evidence="2 3" key="1">
    <citation type="submission" date="2021-03" db="EMBL/GenBank/DDBJ databases">
        <title>Fibrella sp. HMF5405 genome sequencing and assembly.</title>
        <authorList>
            <person name="Kang H."/>
            <person name="Kim H."/>
            <person name="Bae S."/>
            <person name="Joh K."/>
        </authorList>
    </citation>
    <scope>NUCLEOTIDE SEQUENCE [LARGE SCALE GENOMIC DNA]</scope>
    <source>
        <strain evidence="2 3">HMF5405</strain>
    </source>
</reference>
<dbReference type="InterPro" id="IPR001296">
    <property type="entry name" value="Glyco_trans_1"/>
</dbReference>
<dbReference type="InterPro" id="IPR050194">
    <property type="entry name" value="Glycosyltransferase_grp1"/>
</dbReference>
<evidence type="ECO:0000259" key="1">
    <source>
        <dbReference type="Pfam" id="PF00534"/>
    </source>
</evidence>
<keyword evidence="3" id="KW-1185">Reference proteome</keyword>
<dbReference type="EMBL" id="JAFMYW010000011">
    <property type="protein sequence ID" value="MBO0952410.1"/>
    <property type="molecule type" value="Genomic_DNA"/>
</dbReference>
<evidence type="ECO:0000313" key="3">
    <source>
        <dbReference type="Proteomes" id="UP000664628"/>
    </source>
</evidence>